<evidence type="ECO:0000313" key="3">
    <source>
        <dbReference type="Proteomes" id="UP000762676"/>
    </source>
</evidence>
<dbReference type="Proteomes" id="UP000762676">
    <property type="component" value="Unassembled WGS sequence"/>
</dbReference>
<proteinExistence type="predicted"/>
<dbReference type="AlphaFoldDB" id="A0AAV4GP95"/>
<feature type="signal peptide" evidence="1">
    <location>
        <begin position="1"/>
        <end position="19"/>
    </location>
</feature>
<gene>
    <name evidence="2" type="ORF">ElyMa_002497000</name>
</gene>
<evidence type="ECO:0000256" key="1">
    <source>
        <dbReference type="SAM" id="SignalP"/>
    </source>
</evidence>
<organism evidence="2 3">
    <name type="scientific">Elysia marginata</name>
    <dbReference type="NCBI Taxonomy" id="1093978"/>
    <lineage>
        <taxon>Eukaryota</taxon>
        <taxon>Metazoa</taxon>
        <taxon>Spiralia</taxon>
        <taxon>Lophotrochozoa</taxon>
        <taxon>Mollusca</taxon>
        <taxon>Gastropoda</taxon>
        <taxon>Heterobranchia</taxon>
        <taxon>Euthyneura</taxon>
        <taxon>Panpulmonata</taxon>
        <taxon>Sacoglossa</taxon>
        <taxon>Placobranchoidea</taxon>
        <taxon>Plakobranchidae</taxon>
        <taxon>Elysia</taxon>
    </lineage>
</organism>
<name>A0AAV4GP95_9GAST</name>
<comment type="caution">
    <text evidence="2">The sequence shown here is derived from an EMBL/GenBank/DDBJ whole genome shotgun (WGS) entry which is preliminary data.</text>
</comment>
<feature type="chain" id="PRO_5043876026" description="Selenoprotein F/M domain-containing protein" evidence="1">
    <location>
        <begin position="20"/>
        <end position="103"/>
    </location>
</feature>
<evidence type="ECO:0008006" key="4">
    <source>
        <dbReference type="Google" id="ProtNLM"/>
    </source>
</evidence>
<evidence type="ECO:0000313" key="2">
    <source>
        <dbReference type="EMBL" id="GFR87593.1"/>
    </source>
</evidence>
<keyword evidence="1" id="KW-0732">Signal</keyword>
<reference evidence="2 3" key="1">
    <citation type="journal article" date="2021" name="Elife">
        <title>Chloroplast acquisition without the gene transfer in kleptoplastic sea slugs, Plakobranchus ocellatus.</title>
        <authorList>
            <person name="Maeda T."/>
            <person name="Takahashi S."/>
            <person name="Yoshida T."/>
            <person name="Shimamura S."/>
            <person name="Takaki Y."/>
            <person name="Nagai Y."/>
            <person name="Toyoda A."/>
            <person name="Suzuki Y."/>
            <person name="Arimoto A."/>
            <person name="Ishii H."/>
            <person name="Satoh N."/>
            <person name="Nishiyama T."/>
            <person name="Hasebe M."/>
            <person name="Maruyama T."/>
            <person name="Minagawa J."/>
            <person name="Obokata J."/>
            <person name="Shigenobu S."/>
        </authorList>
    </citation>
    <scope>NUCLEOTIDE SEQUENCE [LARGE SCALE GENOMIC DNA]</scope>
</reference>
<sequence length="103" mass="11747">MAAILKMAVVTLAITLTFASTTPKQREVPTRMKYAMFRVDFFHDEISTIRLKLEFSAKQPPNFEHFRGDTMSVFRPLTEDEVRKIIKSSPAKSCCLDPIPTPL</sequence>
<accession>A0AAV4GP95</accession>
<dbReference type="EMBL" id="BMAT01005104">
    <property type="protein sequence ID" value="GFR87593.1"/>
    <property type="molecule type" value="Genomic_DNA"/>
</dbReference>
<keyword evidence="3" id="KW-1185">Reference proteome</keyword>
<protein>
    <recommendedName>
        <fullName evidence="4">Selenoprotein F/M domain-containing protein</fullName>
    </recommendedName>
</protein>